<feature type="coiled-coil region" evidence="1">
    <location>
        <begin position="386"/>
        <end position="420"/>
    </location>
</feature>
<evidence type="ECO:0000313" key="3">
    <source>
        <dbReference type="EMBL" id="CAD8386861.1"/>
    </source>
</evidence>
<name>A0A6T9C7J9_9DINO</name>
<evidence type="ECO:0000256" key="1">
    <source>
        <dbReference type="SAM" id="Coils"/>
    </source>
</evidence>
<sequence length="454" mass="48978">MSQAAEMTAAVSKAQSRLRQRQVEFARLSRECKARLQHVAAQQLLQEVPVNIEKLEQDVQAAHKAAAPFLASDKADILEEFRAQSVVAGLRAHMQKLGVDADALFGKVTSGDSATEEELIAFLGGLPSSESSGAFLFSLSAEQAAGALMHAAGEGSGVAAVSAAAFRTLLRDRYVCSSRVPLSDAFEGGIEVGTLEVGEVVEIVEQQDTGDGVVRAKCTLARSGELAWATLPSPTSNSDPKPLVSATARLESVLAYIDALCARCAEAAAQVERKAVECAAYAQRQQNAAFADVRSRLLQLKMQVNVHKLKMEQLRKRMVGAKQVLLQHWGISQQKSQDSRCRSLVDKLLGDATVAVDTAEDKTGKLLEAIRSQPAFRQTQDGALMVQTVKRAVDEASKACAEAKAAIERFTESKDAAKGQHRNHILKIRVELMKLSSRAATMEKKCRTAAEPLW</sequence>
<gene>
    <name evidence="2" type="ORF">PBAH0796_LOCUS30548</name>
    <name evidence="3" type="ORF">PBAH0796_LOCUS30549</name>
</gene>
<protein>
    <submittedName>
        <fullName evidence="2">Uncharacterized protein</fullName>
    </submittedName>
</protein>
<accession>A0A6T9C7J9</accession>
<dbReference type="AlphaFoldDB" id="A0A6T9C7J9"/>
<evidence type="ECO:0000313" key="2">
    <source>
        <dbReference type="EMBL" id="CAD8386860.1"/>
    </source>
</evidence>
<organism evidence="2">
    <name type="scientific">Pyrodinium bahamense</name>
    <dbReference type="NCBI Taxonomy" id="73915"/>
    <lineage>
        <taxon>Eukaryota</taxon>
        <taxon>Sar</taxon>
        <taxon>Alveolata</taxon>
        <taxon>Dinophyceae</taxon>
        <taxon>Gonyaulacales</taxon>
        <taxon>Pyrocystaceae</taxon>
        <taxon>Pyrodinium</taxon>
    </lineage>
</organism>
<dbReference type="EMBL" id="HBEG01050152">
    <property type="protein sequence ID" value="CAD8386861.1"/>
    <property type="molecule type" value="Transcribed_RNA"/>
</dbReference>
<dbReference type="EMBL" id="HBEG01050151">
    <property type="protein sequence ID" value="CAD8386860.1"/>
    <property type="molecule type" value="Transcribed_RNA"/>
</dbReference>
<proteinExistence type="predicted"/>
<reference evidence="2" key="1">
    <citation type="submission" date="2021-01" db="EMBL/GenBank/DDBJ databases">
        <authorList>
            <person name="Corre E."/>
            <person name="Pelletier E."/>
            <person name="Niang G."/>
            <person name="Scheremetjew M."/>
            <person name="Finn R."/>
            <person name="Kale V."/>
            <person name="Holt S."/>
            <person name="Cochrane G."/>
            <person name="Meng A."/>
            <person name="Brown T."/>
            <person name="Cohen L."/>
        </authorList>
    </citation>
    <scope>NUCLEOTIDE SEQUENCE</scope>
    <source>
        <strain evidence="2">Pbaha01</strain>
    </source>
</reference>
<keyword evidence="1" id="KW-0175">Coiled coil</keyword>